<evidence type="ECO:0000256" key="11">
    <source>
        <dbReference type="PIRNR" id="PIRNR000853"/>
    </source>
</evidence>
<dbReference type="InterPro" id="IPR015813">
    <property type="entry name" value="Pyrv/PenolPyrv_kinase-like_dom"/>
</dbReference>
<dbReference type="PROSITE" id="PS00742">
    <property type="entry name" value="PEP_ENZYMES_2"/>
    <property type="match status" value="1"/>
</dbReference>
<dbReference type="Gene3D" id="3.50.30.10">
    <property type="entry name" value="Phosphohistidine domain"/>
    <property type="match status" value="1"/>
</dbReference>
<feature type="domain" description="PEP-utilising enzyme C-terminal" evidence="17">
    <location>
        <begin position="516"/>
        <end position="874"/>
    </location>
</feature>
<evidence type="ECO:0000256" key="5">
    <source>
        <dbReference type="ARBA" id="ARBA00022679"/>
    </source>
</evidence>
<dbReference type="Proteomes" id="UP000198778">
    <property type="component" value="Unassembled WGS sequence"/>
</dbReference>
<evidence type="ECO:0000259" key="17">
    <source>
        <dbReference type="Pfam" id="PF02896"/>
    </source>
</evidence>
<comment type="catalytic activity">
    <reaction evidence="11">
        <text>pyruvate + phosphate + ATP = phosphoenolpyruvate + AMP + diphosphate + H(+)</text>
        <dbReference type="Rhea" id="RHEA:10756"/>
        <dbReference type="ChEBI" id="CHEBI:15361"/>
        <dbReference type="ChEBI" id="CHEBI:15378"/>
        <dbReference type="ChEBI" id="CHEBI:30616"/>
        <dbReference type="ChEBI" id="CHEBI:33019"/>
        <dbReference type="ChEBI" id="CHEBI:43474"/>
        <dbReference type="ChEBI" id="CHEBI:58702"/>
        <dbReference type="ChEBI" id="CHEBI:456215"/>
        <dbReference type="EC" id="2.7.9.1"/>
    </reaction>
</comment>
<feature type="domain" description="PEP-utilising enzyme mobile" evidence="15">
    <location>
        <begin position="419"/>
        <end position="500"/>
    </location>
</feature>
<dbReference type="GO" id="GO:0046872">
    <property type="term" value="F:metal ion binding"/>
    <property type="evidence" value="ECO:0007669"/>
    <property type="project" value="UniProtKB-UniRule"/>
</dbReference>
<evidence type="ECO:0000256" key="9">
    <source>
        <dbReference type="ARBA" id="ARBA00022840"/>
    </source>
</evidence>
<dbReference type="InterPro" id="IPR000121">
    <property type="entry name" value="PEP_util_C"/>
</dbReference>
<dbReference type="Gene3D" id="1.10.189.10">
    <property type="entry name" value="Pyruvate Phosphate Dikinase, domain 2"/>
    <property type="match status" value="1"/>
</dbReference>
<proteinExistence type="inferred from homology"/>
<evidence type="ECO:0000256" key="6">
    <source>
        <dbReference type="ARBA" id="ARBA00022723"/>
    </source>
</evidence>
<dbReference type="InterPro" id="IPR010121">
    <property type="entry name" value="Pyruvate_phosphate_dikinase"/>
</dbReference>
<feature type="binding site" evidence="13">
    <location>
        <position position="772"/>
    </location>
    <ligand>
        <name>substrate</name>
    </ligand>
</feature>
<feature type="binding site" evidence="14">
    <location>
        <position position="773"/>
    </location>
    <ligand>
        <name>Mg(2+)</name>
        <dbReference type="ChEBI" id="CHEBI:18420"/>
    </ligand>
</feature>
<evidence type="ECO:0000256" key="1">
    <source>
        <dbReference type="ARBA" id="ARBA00001946"/>
    </source>
</evidence>
<dbReference type="Pfam" id="PF00391">
    <property type="entry name" value="PEP-utilizers"/>
    <property type="match status" value="1"/>
</dbReference>
<evidence type="ECO:0000256" key="8">
    <source>
        <dbReference type="ARBA" id="ARBA00022777"/>
    </source>
</evidence>
<dbReference type="InterPro" id="IPR018274">
    <property type="entry name" value="PEP_util_AS"/>
</dbReference>
<feature type="binding site" evidence="13">
    <location>
        <position position="770"/>
    </location>
    <ligand>
        <name>substrate</name>
    </ligand>
</feature>
<sequence length="885" mass="98242">MNKFIYMFEEGNREMRHIVGGKGANLAEMTKIGLPVPPGFTVSTDACKNYYEEGRTLSLHVKEELFTSLQQLEQKTGKKLGSVQNPLFVSVRSGAVFSMPGMMDTVLNLGMNDETVIGMGDLTGNPRFAYDSYRRFIQMFADVVLGVDGYFFERELERYREDKGYKTDPEMQTEDWKIMIDIFKGLVEEHAGKEFPTDPHEQLLLSIEAVFDSWNNERANIYRRLHHIPHDLGTAVNIQSMVFGNMGEDSGTGVAFTRNPSTGEAKLYGEYLINAQGEDVVAGIRTPQPISTMQQAMPEVFAQFSETCKRLEEHYGDMQDIEFTVERGQLYLLQTRNGKRTAPASIKIAVDMVEENVLTKEEALLRVDPDQLHQLLHRRIDEGFKREVLVQGLPASPGAATGKIVFDADDADRLVKEGEKVILIRPETTPDDIHGIIAAEAVVTSRGGMTSHAAVVARGMGKACICGCEGMKIDMQKKTITMGETTLSYLDTITIDGTTGEVLAGEVPMVEPELSNEFQLLLTWADAHRRMKVRANADNPEDAGKARGFGAEGIGLCRTEHMFMDAARVPIVREMILAETMNERKEALRKLLPMQQEDFTGIFKEMGDLPVTIRLLDPPLHEFLPDKEELLIEVTKLEMHDPYGEKTKEKQQLLRKVRELDEFNPMLGHRGCRLGMTHPEIYEMQAKAIFYAASSLKLSGQSVSPEIMIPLVGHVNELKAMRRVVVDAAAAAAEETGVNIEYTVGTMIEVPRAALTADKIAAEADFFSFGTNDLTQTTFGYSRDDAEGKFLQRYVDDDILEANPFVKLDQEGVGRLVHMGVSLGREAKPGLKAGICGEHGGEPSSIAFCENESLDYVSCSPFRVPVARLAAAQAAIKKAQTPLSV</sequence>
<evidence type="ECO:0000256" key="7">
    <source>
        <dbReference type="ARBA" id="ARBA00022741"/>
    </source>
</evidence>
<feature type="binding site" evidence="13">
    <location>
        <position position="749"/>
    </location>
    <ligand>
        <name>substrate</name>
    </ligand>
</feature>
<dbReference type="OrthoDB" id="9765468at2"/>
<dbReference type="InterPro" id="IPR002192">
    <property type="entry name" value="PPDK_AMP/ATP-bd"/>
</dbReference>
<dbReference type="InterPro" id="IPR040442">
    <property type="entry name" value="Pyrv_kinase-like_dom_sf"/>
</dbReference>
<feature type="binding site" evidence="13">
    <location>
        <position position="771"/>
    </location>
    <ligand>
        <name>substrate</name>
    </ligand>
</feature>
<feature type="binding site" evidence="14">
    <location>
        <position position="749"/>
    </location>
    <ligand>
        <name>Mg(2+)</name>
        <dbReference type="ChEBI" id="CHEBI:18420"/>
    </ligand>
</feature>
<evidence type="ECO:0000259" key="15">
    <source>
        <dbReference type="Pfam" id="PF00391"/>
    </source>
</evidence>
<evidence type="ECO:0000256" key="14">
    <source>
        <dbReference type="PIRSR" id="PIRSR000853-3"/>
    </source>
</evidence>
<keyword evidence="18" id="KW-0670">Pyruvate</keyword>
<dbReference type="SUPFAM" id="SSF52009">
    <property type="entry name" value="Phosphohistidine domain"/>
    <property type="match status" value="1"/>
</dbReference>
<dbReference type="GO" id="GO:0016301">
    <property type="term" value="F:kinase activity"/>
    <property type="evidence" value="ECO:0007669"/>
    <property type="project" value="UniProtKB-UniRule"/>
</dbReference>
<evidence type="ECO:0000256" key="3">
    <source>
        <dbReference type="ARBA" id="ARBA00011994"/>
    </source>
</evidence>
<dbReference type="SUPFAM" id="SSF56059">
    <property type="entry name" value="Glutathione synthetase ATP-binding domain-like"/>
    <property type="match status" value="1"/>
</dbReference>
<keyword evidence="10 14" id="KW-0460">Magnesium</keyword>
<dbReference type="PANTHER" id="PTHR22931:SF9">
    <property type="entry name" value="PYRUVATE, PHOSPHATE DIKINASE 1, CHLOROPLASTIC"/>
    <property type="match status" value="1"/>
</dbReference>
<reference evidence="19" key="1">
    <citation type="submission" date="2016-10" db="EMBL/GenBank/DDBJ databases">
        <authorList>
            <person name="Varghese N."/>
            <person name="Submissions S."/>
        </authorList>
    </citation>
    <scope>NUCLEOTIDE SEQUENCE [LARGE SCALE GENOMIC DNA]</scope>
    <source>
        <strain evidence="19">CGMCC 1.10369</strain>
    </source>
</reference>
<evidence type="ECO:0000256" key="13">
    <source>
        <dbReference type="PIRSR" id="PIRSR000853-2"/>
    </source>
</evidence>
<evidence type="ECO:0000259" key="16">
    <source>
        <dbReference type="Pfam" id="PF01326"/>
    </source>
</evidence>
<dbReference type="SUPFAM" id="SSF51621">
    <property type="entry name" value="Phosphoenolpyruvate/pyruvate domain"/>
    <property type="match status" value="1"/>
</dbReference>
<dbReference type="STRING" id="745820.SAMN04488053_11918"/>
<dbReference type="GO" id="GO:0050242">
    <property type="term" value="F:pyruvate, phosphate dikinase activity"/>
    <property type="evidence" value="ECO:0007669"/>
    <property type="project" value="UniProtKB-UniRule"/>
</dbReference>
<evidence type="ECO:0000313" key="18">
    <source>
        <dbReference type="EMBL" id="SDO57780.1"/>
    </source>
</evidence>
<feature type="active site" description="Proton donor" evidence="12">
    <location>
        <position position="836"/>
    </location>
</feature>
<dbReference type="Gene3D" id="3.30.1490.20">
    <property type="entry name" value="ATP-grasp fold, A domain"/>
    <property type="match status" value="1"/>
</dbReference>
<dbReference type="Gene3D" id="1.20.80.30">
    <property type="match status" value="1"/>
</dbReference>
<keyword evidence="8 18" id="KW-0418">Kinase</keyword>
<evidence type="ECO:0000256" key="12">
    <source>
        <dbReference type="PIRSR" id="PIRSR000853-1"/>
    </source>
</evidence>
<dbReference type="NCBIfam" id="TIGR01828">
    <property type="entry name" value="pyru_phos_dikin"/>
    <property type="match status" value="1"/>
</dbReference>
<feature type="binding site" evidence="13">
    <location>
        <position position="614"/>
    </location>
    <ligand>
        <name>substrate</name>
    </ligand>
</feature>
<feature type="domain" description="Pyruvate phosphate dikinase AMP/ATP-binding" evidence="16">
    <location>
        <begin position="303"/>
        <end position="355"/>
    </location>
</feature>
<organism evidence="18 19">
    <name type="scientific">Alkalicoccus daliensis</name>
    <dbReference type="NCBI Taxonomy" id="745820"/>
    <lineage>
        <taxon>Bacteria</taxon>
        <taxon>Bacillati</taxon>
        <taxon>Bacillota</taxon>
        <taxon>Bacilli</taxon>
        <taxon>Bacillales</taxon>
        <taxon>Bacillaceae</taxon>
        <taxon>Alkalicoccus</taxon>
    </lineage>
</organism>
<feature type="binding site" evidence="13">
    <location>
        <position position="773"/>
    </location>
    <ligand>
        <name>substrate</name>
    </ligand>
</feature>
<dbReference type="InterPro" id="IPR036637">
    <property type="entry name" value="Phosphohistidine_dom_sf"/>
</dbReference>
<dbReference type="GO" id="GO:0005524">
    <property type="term" value="F:ATP binding"/>
    <property type="evidence" value="ECO:0007669"/>
    <property type="project" value="UniProtKB-UniRule"/>
</dbReference>
<dbReference type="Pfam" id="PF02896">
    <property type="entry name" value="PEP-utilizers_C"/>
    <property type="match status" value="1"/>
</dbReference>
<dbReference type="InterPro" id="IPR013815">
    <property type="entry name" value="ATP_grasp_subdomain_1"/>
</dbReference>
<keyword evidence="9" id="KW-0067">ATP-binding</keyword>
<dbReference type="Pfam" id="PF01326">
    <property type="entry name" value="PPDK_N"/>
    <property type="match status" value="2"/>
</dbReference>
<dbReference type="EMBL" id="FNIL01000019">
    <property type="protein sequence ID" value="SDO57780.1"/>
    <property type="molecule type" value="Genomic_DNA"/>
</dbReference>
<evidence type="ECO:0000256" key="4">
    <source>
        <dbReference type="ARBA" id="ARBA00020138"/>
    </source>
</evidence>
<evidence type="ECO:0000313" key="19">
    <source>
        <dbReference type="Proteomes" id="UP000198778"/>
    </source>
</evidence>
<evidence type="ECO:0000256" key="10">
    <source>
        <dbReference type="ARBA" id="ARBA00022842"/>
    </source>
</evidence>
<keyword evidence="7" id="KW-0547">Nucleotide-binding</keyword>
<dbReference type="NCBIfam" id="NF004531">
    <property type="entry name" value="PRK05878.1"/>
    <property type="match status" value="1"/>
</dbReference>
<feature type="binding site" evidence="13">
    <location>
        <position position="558"/>
    </location>
    <ligand>
        <name>substrate</name>
    </ligand>
</feature>
<gene>
    <name evidence="18" type="ORF">SAMN04488053_11918</name>
</gene>
<dbReference type="AlphaFoldDB" id="A0A1H0KPT9"/>
<dbReference type="PANTHER" id="PTHR22931">
    <property type="entry name" value="PHOSPHOENOLPYRUVATE DIKINASE-RELATED"/>
    <property type="match status" value="1"/>
</dbReference>
<comment type="cofactor">
    <cofactor evidence="1 11 14">
        <name>Mg(2+)</name>
        <dbReference type="ChEBI" id="CHEBI:18420"/>
    </cofactor>
</comment>
<keyword evidence="5" id="KW-0808">Transferase</keyword>
<accession>A0A1H0KPT9</accession>
<keyword evidence="19" id="KW-1185">Reference proteome</keyword>
<evidence type="ECO:0000256" key="2">
    <source>
        <dbReference type="ARBA" id="ARBA00007837"/>
    </source>
</evidence>
<feature type="domain" description="Pyruvate phosphate dikinase AMP/ATP-binding" evidence="16">
    <location>
        <begin position="18"/>
        <end position="295"/>
    </location>
</feature>
<dbReference type="InterPro" id="IPR023151">
    <property type="entry name" value="PEP_util_CS"/>
</dbReference>
<dbReference type="PIRSF" id="PIRSF000853">
    <property type="entry name" value="PPDK"/>
    <property type="match status" value="1"/>
</dbReference>
<dbReference type="EC" id="2.7.9.1" evidence="3 11"/>
<comment type="similarity">
    <text evidence="2 11">Belongs to the PEP-utilizing enzyme family.</text>
</comment>
<feature type="active site" description="Tele-phosphohistidine intermediate" evidence="12">
    <location>
        <position position="452"/>
    </location>
</feature>
<dbReference type="Gene3D" id="3.30.470.20">
    <property type="entry name" value="ATP-grasp fold, B domain"/>
    <property type="match status" value="1"/>
</dbReference>
<dbReference type="Gene3D" id="3.20.20.60">
    <property type="entry name" value="Phosphoenolpyruvate-binding domains"/>
    <property type="match status" value="1"/>
</dbReference>
<name>A0A1H0KPT9_9BACI</name>
<keyword evidence="6 14" id="KW-0479">Metal-binding</keyword>
<dbReference type="PROSITE" id="PS00370">
    <property type="entry name" value="PEP_ENZYMES_PHOS_SITE"/>
    <property type="match status" value="1"/>
</dbReference>
<dbReference type="RefSeq" id="WP_090844478.1">
    <property type="nucleotide sequence ID" value="NZ_FNIL01000019.1"/>
</dbReference>
<dbReference type="InterPro" id="IPR008279">
    <property type="entry name" value="PEP-util_enz_mobile_dom"/>
</dbReference>
<protein>
    <recommendedName>
        <fullName evidence="4 11">Pyruvate, phosphate dikinase</fullName>
        <ecNumber evidence="3 11">2.7.9.1</ecNumber>
    </recommendedName>
</protein>